<evidence type="ECO:0000313" key="2">
    <source>
        <dbReference type="Proteomes" id="UP001173578"/>
    </source>
</evidence>
<evidence type="ECO:0000313" key="1">
    <source>
        <dbReference type="EMBL" id="MDM1552906.1"/>
    </source>
</evidence>
<dbReference type="RefSeq" id="WP_286487255.1">
    <property type="nucleotide sequence ID" value="NZ_JACALR010000016.1"/>
</dbReference>
<reference evidence="1" key="2">
    <citation type="journal article" date="2022" name="Sci. Total Environ.">
        <title>Prevalence, transmission, and molecular epidemiology of tet(X)-positive bacteria among humans, animals, and environmental niches in China: An epidemiological, and genomic-based study.</title>
        <authorList>
            <person name="Dong N."/>
            <person name="Zeng Y."/>
            <person name="Cai C."/>
            <person name="Sun C."/>
            <person name="Lu J."/>
            <person name="Liu C."/>
            <person name="Zhou H."/>
            <person name="Sun Q."/>
            <person name="Shu L."/>
            <person name="Wang H."/>
            <person name="Wang Y."/>
            <person name="Wang S."/>
            <person name="Wu C."/>
            <person name="Chan E.W."/>
            <person name="Chen G."/>
            <person name="Shen Z."/>
            <person name="Chen S."/>
            <person name="Zhang R."/>
        </authorList>
    </citation>
    <scope>NUCLEOTIDE SEQUENCE</scope>
    <source>
        <strain evidence="1">210</strain>
    </source>
</reference>
<evidence type="ECO:0008006" key="3">
    <source>
        <dbReference type="Google" id="ProtNLM"/>
    </source>
</evidence>
<dbReference type="Proteomes" id="UP001173578">
    <property type="component" value="Unassembled WGS sequence"/>
</dbReference>
<dbReference type="AlphaFoldDB" id="A0AAW7DN07"/>
<protein>
    <recommendedName>
        <fullName evidence="3">Fam-a protein</fullName>
    </recommendedName>
</protein>
<reference evidence="1" key="1">
    <citation type="submission" date="2020-06" db="EMBL/GenBank/DDBJ databases">
        <authorList>
            <person name="Dong N."/>
        </authorList>
    </citation>
    <scope>NUCLEOTIDE SEQUENCE</scope>
    <source>
        <strain evidence="1">210</strain>
    </source>
</reference>
<comment type="caution">
    <text evidence="1">The sequence shown here is derived from an EMBL/GenBank/DDBJ whole genome shotgun (WGS) entry which is preliminary data.</text>
</comment>
<sequence length="276" mass="31466">MKKIIYTAILLLQTITYGQGGIGINTQSPERSLDVNGNMRVTNFQDKTNNDNYKDILISNTVGDIDKQSKSSIFQSPEQQVEQERAIYYSNEGGDINKEAKCGKFSFVINKENIALIKLLTKPSENTNVNYGLRRLERRVKLVGGHSANTGNGDYYYTNESRSFTTENWNIYQPIFNYPTQYNSNTSPAMLDISVSHTNSEYNANNDARNNNRGPAHMINNDFLKLHIVDSETGDFYKIHIIRMLNNVDDKADPLYGINLNNKGIRAITCERYYKQ</sequence>
<accession>A0AAW7DN07</accession>
<proteinExistence type="predicted"/>
<gene>
    <name evidence="1" type="ORF">HX095_17045</name>
</gene>
<name>A0AAW7DN07_9FLAO</name>
<dbReference type="EMBL" id="JACALR010000016">
    <property type="protein sequence ID" value="MDM1552906.1"/>
    <property type="molecule type" value="Genomic_DNA"/>
</dbReference>
<organism evidence="1 2">
    <name type="scientific">Empedobacter falsenii</name>
    <dbReference type="NCBI Taxonomy" id="343874"/>
    <lineage>
        <taxon>Bacteria</taxon>
        <taxon>Pseudomonadati</taxon>
        <taxon>Bacteroidota</taxon>
        <taxon>Flavobacteriia</taxon>
        <taxon>Flavobacteriales</taxon>
        <taxon>Weeksellaceae</taxon>
        <taxon>Empedobacter</taxon>
    </lineage>
</organism>